<reference evidence="2 3" key="1">
    <citation type="submission" date="2021-02" db="EMBL/GenBank/DDBJ databases">
        <title>Actinophytocola xerophila sp. nov., isolated from soil of cotton cropping field.</title>
        <authorList>
            <person name="Huang R."/>
            <person name="Chen X."/>
            <person name="Ge X."/>
            <person name="Liu W."/>
        </authorList>
    </citation>
    <scope>NUCLEOTIDE SEQUENCE [LARGE SCALE GENOMIC DNA]</scope>
    <source>
        <strain evidence="2 3">S1-96</strain>
    </source>
</reference>
<dbReference type="Proteomes" id="UP001156441">
    <property type="component" value="Unassembled WGS sequence"/>
</dbReference>
<organism evidence="2 3">
    <name type="scientific">Actinophytocola gossypii</name>
    <dbReference type="NCBI Taxonomy" id="2812003"/>
    <lineage>
        <taxon>Bacteria</taxon>
        <taxon>Bacillati</taxon>
        <taxon>Actinomycetota</taxon>
        <taxon>Actinomycetes</taxon>
        <taxon>Pseudonocardiales</taxon>
        <taxon>Pseudonocardiaceae</taxon>
    </lineage>
</organism>
<evidence type="ECO:0000313" key="3">
    <source>
        <dbReference type="Proteomes" id="UP001156441"/>
    </source>
</evidence>
<dbReference type="GO" id="GO:0016787">
    <property type="term" value="F:hydrolase activity"/>
    <property type="evidence" value="ECO:0007669"/>
    <property type="project" value="UniProtKB-KW"/>
</dbReference>
<sequence length="270" mass="29312">MREWDREVSRVAEPTVTRPEVVDFGGSGPPILLLHGLMGRASTWRPVAPWLTRYGRVVGLDARGHGASPHRGGGWRTEDFAADAAAAVEELGAPAVVVGHSMGGLHAWTLAAIRPELVRAVVVEDMAPDQRGRTVDPWRAHFASWPVPFASLDDVRAYFGGPVGDYFAECFEERADGYHLTADLDDLYGIAAEWGERDFWPLVERVTCPLLAIEAEHTAMPPGQQARLPVRAPGGGHHLVVAGAGHVVHRDAPLTYRGAVEAFLSEVLTR</sequence>
<evidence type="ECO:0000313" key="2">
    <source>
        <dbReference type="EMBL" id="MCT2582560.1"/>
    </source>
</evidence>
<proteinExistence type="predicted"/>
<comment type="caution">
    <text evidence="2">The sequence shown here is derived from an EMBL/GenBank/DDBJ whole genome shotgun (WGS) entry which is preliminary data.</text>
</comment>
<keyword evidence="2" id="KW-0378">Hydrolase</keyword>
<dbReference type="InterPro" id="IPR050228">
    <property type="entry name" value="Carboxylesterase_BioH"/>
</dbReference>
<dbReference type="InterPro" id="IPR029058">
    <property type="entry name" value="AB_hydrolase_fold"/>
</dbReference>
<dbReference type="SUPFAM" id="SSF53474">
    <property type="entry name" value="alpha/beta-Hydrolases"/>
    <property type="match status" value="1"/>
</dbReference>
<feature type="domain" description="AB hydrolase-1" evidence="1">
    <location>
        <begin position="29"/>
        <end position="126"/>
    </location>
</feature>
<dbReference type="EMBL" id="JAFFZE010000006">
    <property type="protein sequence ID" value="MCT2582560.1"/>
    <property type="molecule type" value="Genomic_DNA"/>
</dbReference>
<dbReference type="PANTHER" id="PTHR43194:SF2">
    <property type="entry name" value="PEROXISOMAL MEMBRANE PROTEIN LPX1"/>
    <property type="match status" value="1"/>
</dbReference>
<dbReference type="PANTHER" id="PTHR43194">
    <property type="entry name" value="HYDROLASE ALPHA/BETA FOLD FAMILY"/>
    <property type="match status" value="1"/>
</dbReference>
<name>A0ABT2J3Y8_9PSEU</name>
<protein>
    <submittedName>
        <fullName evidence="2">Alpha/beta hydrolase</fullName>
    </submittedName>
</protein>
<evidence type="ECO:0000259" key="1">
    <source>
        <dbReference type="Pfam" id="PF00561"/>
    </source>
</evidence>
<accession>A0ABT2J3Y8</accession>
<dbReference type="Pfam" id="PF00561">
    <property type="entry name" value="Abhydrolase_1"/>
    <property type="match status" value="1"/>
</dbReference>
<gene>
    <name evidence="2" type="ORF">JT362_05425</name>
</gene>
<dbReference type="Gene3D" id="3.40.50.1820">
    <property type="entry name" value="alpha/beta hydrolase"/>
    <property type="match status" value="1"/>
</dbReference>
<dbReference type="InterPro" id="IPR000073">
    <property type="entry name" value="AB_hydrolase_1"/>
</dbReference>
<keyword evidence="3" id="KW-1185">Reference proteome</keyword>